<evidence type="ECO:0000256" key="2">
    <source>
        <dbReference type="ARBA" id="ARBA00022801"/>
    </source>
</evidence>
<accession>A0A859FDI4</accession>
<dbReference type="EC" id="3.1.3.-" evidence="3"/>
<dbReference type="InterPro" id="IPR023214">
    <property type="entry name" value="HAD_sf"/>
</dbReference>
<proteinExistence type="inferred from homology"/>
<organism evidence="3 4">
    <name type="scientific">Paenalkalicoccus suaedae</name>
    <dbReference type="NCBI Taxonomy" id="2592382"/>
    <lineage>
        <taxon>Bacteria</taxon>
        <taxon>Bacillati</taxon>
        <taxon>Bacillota</taxon>
        <taxon>Bacilli</taxon>
        <taxon>Bacillales</taxon>
        <taxon>Bacillaceae</taxon>
        <taxon>Paenalkalicoccus</taxon>
    </lineage>
</organism>
<dbReference type="Gene3D" id="3.40.50.1000">
    <property type="entry name" value="HAD superfamily/HAD-like"/>
    <property type="match status" value="1"/>
</dbReference>
<gene>
    <name evidence="3" type="ORF">FLK61_31665</name>
</gene>
<dbReference type="InterPro" id="IPR006384">
    <property type="entry name" value="HAD_hydro_PyrdxlP_Pase-like"/>
</dbReference>
<dbReference type="AlphaFoldDB" id="A0A859FDI4"/>
<dbReference type="SUPFAM" id="SSF56784">
    <property type="entry name" value="HAD-like"/>
    <property type="match status" value="1"/>
</dbReference>
<dbReference type="RefSeq" id="WP_176009304.1">
    <property type="nucleotide sequence ID" value="NZ_CP041372.2"/>
</dbReference>
<evidence type="ECO:0000313" key="4">
    <source>
        <dbReference type="Proteomes" id="UP000318138"/>
    </source>
</evidence>
<keyword evidence="4" id="KW-1185">Reference proteome</keyword>
<dbReference type="NCBIfam" id="TIGR01488">
    <property type="entry name" value="HAD-SF-IB"/>
    <property type="match status" value="1"/>
</dbReference>
<dbReference type="InterPro" id="IPR050582">
    <property type="entry name" value="HAD-like_SerB"/>
</dbReference>
<dbReference type="KEGG" id="psua:FLK61_31665"/>
<dbReference type="EMBL" id="CP041372">
    <property type="protein sequence ID" value="QKS71269.1"/>
    <property type="molecule type" value="Genomic_DNA"/>
</dbReference>
<dbReference type="Gene3D" id="3.90.1470.20">
    <property type="match status" value="1"/>
</dbReference>
<reference evidence="4" key="1">
    <citation type="submission" date="2019-07" db="EMBL/GenBank/DDBJ databases">
        <title>Bacillus alkalisoli sp. nov. isolated from saline soil.</title>
        <authorList>
            <person name="Sun J.-Q."/>
            <person name="Xu L."/>
        </authorList>
    </citation>
    <scope>NUCLEOTIDE SEQUENCE [LARGE SCALE GENOMIC DNA]</scope>
    <source>
        <strain evidence="4">M4U3P1</strain>
    </source>
</reference>
<evidence type="ECO:0000313" key="3">
    <source>
        <dbReference type="EMBL" id="QKS71269.1"/>
    </source>
</evidence>
<name>A0A859FDI4_9BACI</name>
<dbReference type="GO" id="GO:0016791">
    <property type="term" value="F:phosphatase activity"/>
    <property type="evidence" value="ECO:0007669"/>
    <property type="project" value="InterPro"/>
</dbReference>
<dbReference type="Proteomes" id="UP000318138">
    <property type="component" value="Chromosome"/>
</dbReference>
<protein>
    <submittedName>
        <fullName evidence="3">MtnX-like HAD-IB family phosphatase</fullName>
        <ecNumber evidence="3">3.1.3.-</ecNumber>
    </submittedName>
</protein>
<dbReference type="InterPro" id="IPR036412">
    <property type="entry name" value="HAD-like_sf"/>
</dbReference>
<dbReference type="Pfam" id="PF12710">
    <property type="entry name" value="HAD"/>
    <property type="match status" value="1"/>
</dbReference>
<comment type="similarity">
    <text evidence="1">Belongs to the HAD-like hydrolase superfamily. SerB family.</text>
</comment>
<evidence type="ECO:0000256" key="1">
    <source>
        <dbReference type="ARBA" id="ARBA00009184"/>
    </source>
</evidence>
<sequence length="215" mass="25033">MADWAFITDFDGTISSKDFYWMMIDDFYANGKEEYEAWQAGKYKDRDFLQHVFNQAPMSESKLRDYAETIPFDQTFKTFANKLANANVDLYVVSAGADFYIKHFLTYHDIPYTKLYANDSAVINDTLTFQIDEQGPYFSDRYGIDKKKVVKDIQSNYSRTYYFGDSEPDSHPSEIVTDAFARDKLVPILSEKGVPFTEVSSFEDIYHKLRKKEAL</sequence>
<dbReference type="NCBIfam" id="TIGR01489">
    <property type="entry name" value="DKMTPPase-SF"/>
    <property type="match status" value="1"/>
</dbReference>
<dbReference type="PANTHER" id="PTHR43344">
    <property type="entry name" value="PHOSPHOSERINE PHOSPHATASE"/>
    <property type="match status" value="1"/>
</dbReference>
<keyword evidence="2 3" id="KW-0378">Hydrolase</keyword>